<dbReference type="AlphaFoldDB" id="A0A4Z1KDQ4"/>
<keyword evidence="3" id="KW-1185">Reference proteome</keyword>
<accession>A0A4Z1KDQ4</accession>
<comment type="caution">
    <text evidence="2">The sequence shown here is derived from an EMBL/GenBank/DDBJ whole genome shotgun (WGS) entry which is preliminary data.</text>
</comment>
<name>A0A4Z1KDQ4_9HELO</name>
<feature type="compositionally biased region" description="Low complexity" evidence="1">
    <location>
        <begin position="24"/>
        <end position="33"/>
    </location>
</feature>
<sequence length="175" mass="19936">MPPFSPVHIREHWAQLVRIFTKGSPSSSSSSSSRFDEESKIKDSPEPREVHHRRYEFTDVPQDVLLGTRMYTLQRDNPRKEWTPFSGKDMPHDGIGRIGTTASIQPECRSINDSAASQIGHLKLFRVSDNFAHFSMNVKGQKDENFVHLKFNLKSFGIISGFWILDASWTSKLSG</sequence>
<evidence type="ECO:0000313" key="2">
    <source>
        <dbReference type="EMBL" id="TGO84197.1"/>
    </source>
</evidence>
<feature type="compositionally biased region" description="Basic and acidic residues" evidence="1">
    <location>
        <begin position="34"/>
        <end position="49"/>
    </location>
</feature>
<evidence type="ECO:0000313" key="3">
    <source>
        <dbReference type="Proteomes" id="UP000297280"/>
    </source>
</evidence>
<gene>
    <name evidence="2" type="ORF">BPOR_0536g00050</name>
</gene>
<reference evidence="2 3" key="1">
    <citation type="submission" date="2017-12" db="EMBL/GenBank/DDBJ databases">
        <title>Comparative genomics of Botrytis spp.</title>
        <authorList>
            <person name="Valero-Jimenez C.A."/>
            <person name="Tapia P."/>
            <person name="Veloso J."/>
            <person name="Silva-Moreno E."/>
            <person name="Staats M."/>
            <person name="Valdes J.H."/>
            <person name="Van Kan J.A.L."/>
        </authorList>
    </citation>
    <scope>NUCLEOTIDE SEQUENCE [LARGE SCALE GENOMIC DNA]</scope>
    <source>
        <strain evidence="2 3">MUCL3349</strain>
    </source>
</reference>
<dbReference type="EMBL" id="PQXO01000535">
    <property type="protein sequence ID" value="TGO84197.1"/>
    <property type="molecule type" value="Genomic_DNA"/>
</dbReference>
<proteinExistence type="predicted"/>
<organism evidence="2 3">
    <name type="scientific">Botrytis porri</name>
    <dbReference type="NCBI Taxonomy" id="87229"/>
    <lineage>
        <taxon>Eukaryota</taxon>
        <taxon>Fungi</taxon>
        <taxon>Dikarya</taxon>
        <taxon>Ascomycota</taxon>
        <taxon>Pezizomycotina</taxon>
        <taxon>Leotiomycetes</taxon>
        <taxon>Helotiales</taxon>
        <taxon>Sclerotiniaceae</taxon>
        <taxon>Botrytis</taxon>
    </lineage>
</organism>
<dbReference type="Proteomes" id="UP000297280">
    <property type="component" value="Unassembled WGS sequence"/>
</dbReference>
<protein>
    <submittedName>
        <fullName evidence="2">Uncharacterized protein</fullName>
    </submittedName>
</protein>
<feature type="region of interest" description="Disordered" evidence="1">
    <location>
        <begin position="22"/>
        <end position="50"/>
    </location>
</feature>
<evidence type="ECO:0000256" key="1">
    <source>
        <dbReference type="SAM" id="MobiDB-lite"/>
    </source>
</evidence>